<proteinExistence type="predicted"/>
<feature type="non-terminal residue" evidence="1">
    <location>
        <position position="80"/>
    </location>
</feature>
<dbReference type="AlphaFoldDB" id="A6HBN6"/>
<organism evidence="1 2">
    <name type="scientific">Rattus norvegicus</name>
    <name type="common">Rat</name>
    <dbReference type="NCBI Taxonomy" id="10116"/>
    <lineage>
        <taxon>Eukaryota</taxon>
        <taxon>Metazoa</taxon>
        <taxon>Chordata</taxon>
        <taxon>Craniata</taxon>
        <taxon>Vertebrata</taxon>
        <taxon>Euteleostomi</taxon>
        <taxon>Mammalia</taxon>
        <taxon>Eutheria</taxon>
        <taxon>Euarchontoglires</taxon>
        <taxon>Glires</taxon>
        <taxon>Rodentia</taxon>
        <taxon>Myomorpha</taxon>
        <taxon>Muroidea</taxon>
        <taxon>Muridae</taxon>
        <taxon>Murinae</taxon>
        <taxon>Rattus</taxon>
    </lineage>
</organism>
<protein>
    <submittedName>
        <fullName evidence="1">RCG62058</fullName>
    </submittedName>
</protein>
<name>A6HBN6_RAT</name>
<reference evidence="2" key="1">
    <citation type="submission" date="2005-09" db="EMBL/GenBank/DDBJ databases">
        <authorList>
            <person name="Mural R.J."/>
            <person name="Li P.W."/>
            <person name="Adams M.D."/>
            <person name="Amanatides P.G."/>
            <person name="Baden-Tillson H."/>
            <person name="Barnstead M."/>
            <person name="Chin S.H."/>
            <person name="Dew I."/>
            <person name="Evans C.A."/>
            <person name="Ferriera S."/>
            <person name="Flanigan M."/>
            <person name="Fosler C."/>
            <person name="Glodek A."/>
            <person name="Gu Z."/>
            <person name="Holt R.A."/>
            <person name="Jennings D."/>
            <person name="Kraft C.L."/>
            <person name="Lu F."/>
            <person name="Nguyen T."/>
            <person name="Nusskern D.R."/>
            <person name="Pfannkoch C.M."/>
            <person name="Sitter C."/>
            <person name="Sutton G.G."/>
            <person name="Venter J.C."/>
            <person name="Wang Z."/>
            <person name="Woodage T."/>
            <person name="Zheng X.H."/>
            <person name="Zhong F."/>
        </authorList>
    </citation>
    <scope>NUCLEOTIDE SEQUENCE [LARGE SCALE GENOMIC DNA]</scope>
    <source>
        <strain>BN</strain>
        <strain evidence="2">Sprague-Dawley</strain>
    </source>
</reference>
<sequence length="80" mass="8840">MKGQALSSGTERCLLEALIALQSWTPFSMLTNWTQTPLTLFSRWPQAISTDLAPISSVFPQIVTFLSPSASWPLGLQLYP</sequence>
<evidence type="ECO:0000313" key="2">
    <source>
        <dbReference type="Proteomes" id="UP000234681"/>
    </source>
</evidence>
<accession>A6HBN6</accession>
<dbReference type="EMBL" id="CH473947">
    <property type="protein sequence ID" value="EDM03440.1"/>
    <property type="molecule type" value="Genomic_DNA"/>
</dbReference>
<gene>
    <name evidence="1" type="ORF">rCG_62058</name>
</gene>
<dbReference type="Proteomes" id="UP000234681">
    <property type="component" value="Chromosome 6"/>
</dbReference>
<evidence type="ECO:0000313" key="1">
    <source>
        <dbReference type="EMBL" id="EDM03440.1"/>
    </source>
</evidence>